<proteinExistence type="inferred from homology"/>
<dbReference type="CDD" id="cd18577">
    <property type="entry name" value="ABC_6TM_Pgp_ABCB1_D1_like"/>
    <property type="match status" value="1"/>
</dbReference>
<evidence type="ECO:0000256" key="3">
    <source>
        <dbReference type="ARBA" id="ARBA00022448"/>
    </source>
</evidence>
<feature type="transmembrane region" description="Helical" evidence="11">
    <location>
        <begin position="187"/>
        <end position="208"/>
    </location>
</feature>
<protein>
    <submittedName>
        <fullName evidence="14">ABC transporter B family member 4</fullName>
    </submittedName>
</protein>
<dbReference type="CDD" id="cd18578">
    <property type="entry name" value="ABC_6TM_Pgp_ABCB1_D2_like"/>
    <property type="match status" value="1"/>
</dbReference>
<reference evidence="15" key="1">
    <citation type="journal article" date="2016" name="Nature">
        <title>The genome of the seagrass Zostera marina reveals angiosperm adaptation to the sea.</title>
        <authorList>
            <person name="Olsen J.L."/>
            <person name="Rouze P."/>
            <person name="Verhelst B."/>
            <person name="Lin Y.-C."/>
            <person name="Bayer T."/>
            <person name="Collen J."/>
            <person name="Dattolo E."/>
            <person name="De Paoli E."/>
            <person name="Dittami S."/>
            <person name="Maumus F."/>
            <person name="Michel G."/>
            <person name="Kersting A."/>
            <person name="Lauritano C."/>
            <person name="Lohaus R."/>
            <person name="Toepel M."/>
            <person name="Tonon T."/>
            <person name="Vanneste K."/>
            <person name="Amirebrahimi M."/>
            <person name="Brakel J."/>
            <person name="Bostroem C."/>
            <person name="Chovatia M."/>
            <person name="Grimwood J."/>
            <person name="Jenkins J.W."/>
            <person name="Jueterbock A."/>
            <person name="Mraz A."/>
            <person name="Stam W.T."/>
            <person name="Tice H."/>
            <person name="Bornberg-Bauer E."/>
            <person name="Green P.J."/>
            <person name="Pearson G.A."/>
            <person name="Procaccini G."/>
            <person name="Duarte C.M."/>
            <person name="Schmutz J."/>
            <person name="Reusch T.B.H."/>
            <person name="Van de Peer Y."/>
        </authorList>
    </citation>
    <scope>NUCLEOTIDE SEQUENCE [LARGE SCALE GENOMIC DNA]</scope>
    <source>
        <strain evidence="15">cv. Finnish</strain>
    </source>
</reference>
<feature type="transmembrane region" description="Helical" evidence="11">
    <location>
        <begin position="689"/>
        <end position="719"/>
    </location>
</feature>
<dbReference type="GO" id="GO:0005524">
    <property type="term" value="F:ATP binding"/>
    <property type="evidence" value="ECO:0007669"/>
    <property type="project" value="UniProtKB-KW"/>
</dbReference>
<evidence type="ECO:0000313" key="15">
    <source>
        <dbReference type="Proteomes" id="UP000036987"/>
    </source>
</evidence>
<dbReference type="Pfam" id="PF00005">
    <property type="entry name" value="ABC_tran"/>
    <property type="match status" value="2"/>
</dbReference>
<dbReference type="FunFam" id="1.20.1560.10:FF:000360">
    <property type="entry name" value="Os01g0533900 protein"/>
    <property type="match status" value="1"/>
</dbReference>
<evidence type="ECO:0000256" key="9">
    <source>
        <dbReference type="ARBA" id="ARBA00023136"/>
    </source>
</evidence>
<keyword evidence="5" id="KW-0677">Repeat</keyword>
<feature type="domain" description="ABC transporter" evidence="12">
    <location>
        <begin position="1012"/>
        <end position="1250"/>
    </location>
</feature>
<evidence type="ECO:0000256" key="2">
    <source>
        <dbReference type="ARBA" id="ARBA00007577"/>
    </source>
</evidence>
<evidence type="ECO:0000256" key="10">
    <source>
        <dbReference type="ARBA" id="ARBA00023180"/>
    </source>
</evidence>
<dbReference type="CDD" id="cd03249">
    <property type="entry name" value="ABC_MTABC3_MDL1_MDL2"/>
    <property type="match status" value="2"/>
</dbReference>
<feature type="transmembrane region" description="Helical" evidence="11">
    <location>
        <begin position="37"/>
        <end position="61"/>
    </location>
</feature>
<dbReference type="Pfam" id="PF00664">
    <property type="entry name" value="ABC_membrane"/>
    <property type="match status" value="2"/>
</dbReference>
<dbReference type="GO" id="GO:0016887">
    <property type="term" value="F:ATP hydrolysis activity"/>
    <property type="evidence" value="ECO:0007669"/>
    <property type="project" value="InterPro"/>
</dbReference>
<feature type="domain" description="ABC transmembrane type-1" evidence="13">
    <location>
        <begin position="41"/>
        <end position="329"/>
    </location>
</feature>
<dbReference type="OMA" id="AYYACMA"/>
<evidence type="ECO:0000256" key="5">
    <source>
        <dbReference type="ARBA" id="ARBA00022737"/>
    </source>
</evidence>
<evidence type="ECO:0000256" key="11">
    <source>
        <dbReference type="SAM" id="Phobius"/>
    </source>
</evidence>
<keyword evidence="10" id="KW-0325">Glycoprotein</keyword>
<keyword evidence="7" id="KW-0067">ATP-binding</keyword>
<dbReference type="SUPFAM" id="SSF90123">
    <property type="entry name" value="ABC transporter transmembrane region"/>
    <property type="match status" value="2"/>
</dbReference>
<feature type="domain" description="ABC transmembrane type-1" evidence="13">
    <location>
        <begin position="691"/>
        <end position="977"/>
    </location>
</feature>
<dbReference type="PANTHER" id="PTHR43394:SF16">
    <property type="entry name" value="ABC TRANSPORTER B FAMILY MEMBER 4-LIKE ISOFORM X1"/>
    <property type="match status" value="1"/>
</dbReference>
<dbReference type="PROSITE" id="PS50929">
    <property type="entry name" value="ABC_TM1F"/>
    <property type="match status" value="2"/>
</dbReference>
<feature type="transmembrane region" description="Helical" evidence="11">
    <location>
        <begin position="265"/>
        <end position="288"/>
    </location>
</feature>
<comment type="subcellular location">
    <subcellularLocation>
        <location evidence="1">Cell membrane</location>
        <topology evidence="1">Multi-pass membrane protein</topology>
    </subcellularLocation>
</comment>
<accession>A0A0K9PY15</accession>
<feature type="transmembrane region" description="Helical" evidence="11">
    <location>
        <begin position="834"/>
        <end position="851"/>
    </location>
</feature>
<feature type="transmembrane region" description="Helical" evidence="11">
    <location>
        <begin position="912"/>
        <end position="936"/>
    </location>
</feature>
<keyword evidence="6" id="KW-0547">Nucleotide-binding</keyword>
<dbReference type="OrthoDB" id="6500128at2759"/>
<evidence type="ECO:0000256" key="7">
    <source>
        <dbReference type="ARBA" id="ARBA00022840"/>
    </source>
</evidence>
<evidence type="ECO:0000259" key="12">
    <source>
        <dbReference type="PROSITE" id="PS50893"/>
    </source>
</evidence>
<feature type="transmembrane region" description="Helical" evidence="11">
    <location>
        <begin position="89"/>
        <end position="109"/>
    </location>
</feature>
<name>A0A0K9PY15_ZOSMR</name>
<dbReference type="FunFam" id="1.20.1560.10:FF:000044">
    <property type="entry name" value="ABC transporter B family member 9"/>
    <property type="match status" value="1"/>
</dbReference>
<keyword evidence="8 11" id="KW-1133">Transmembrane helix</keyword>
<dbReference type="InterPro" id="IPR039421">
    <property type="entry name" value="Type_1_exporter"/>
</dbReference>
<keyword evidence="15" id="KW-1185">Reference proteome</keyword>
<feature type="transmembrane region" description="Helical" evidence="11">
    <location>
        <begin position="162"/>
        <end position="181"/>
    </location>
</feature>
<dbReference type="PROSITE" id="PS50893">
    <property type="entry name" value="ABC_TRANSPORTER_2"/>
    <property type="match status" value="2"/>
</dbReference>
<feature type="transmembrane region" description="Helical" evidence="11">
    <location>
        <begin position="951"/>
        <end position="970"/>
    </location>
</feature>
<comment type="similarity">
    <text evidence="2">Belongs to the ABC transporter superfamily. ABCB family. Multidrug resistance exporter (TC 3.A.1.201) subfamily.</text>
</comment>
<dbReference type="EMBL" id="LFYR01000483">
    <property type="protein sequence ID" value="KMZ73968.1"/>
    <property type="molecule type" value="Genomic_DNA"/>
</dbReference>
<organism evidence="14 15">
    <name type="scientific">Zostera marina</name>
    <name type="common">Eelgrass</name>
    <dbReference type="NCBI Taxonomy" id="29655"/>
    <lineage>
        <taxon>Eukaryota</taxon>
        <taxon>Viridiplantae</taxon>
        <taxon>Streptophyta</taxon>
        <taxon>Embryophyta</taxon>
        <taxon>Tracheophyta</taxon>
        <taxon>Spermatophyta</taxon>
        <taxon>Magnoliopsida</taxon>
        <taxon>Liliopsida</taxon>
        <taxon>Zosteraceae</taxon>
        <taxon>Zostera</taxon>
    </lineage>
</organism>
<dbReference type="InterPro" id="IPR003593">
    <property type="entry name" value="AAA+_ATPase"/>
</dbReference>
<evidence type="ECO:0000259" key="13">
    <source>
        <dbReference type="PROSITE" id="PS50929"/>
    </source>
</evidence>
<dbReference type="GO" id="GO:0042626">
    <property type="term" value="F:ATPase-coupled transmembrane transporter activity"/>
    <property type="evidence" value="ECO:0000318"/>
    <property type="project" value="GO_Central"/>
</dbReference>
<evidence type="ECO:0000256" key="8">
    <source>
        <dbReference type="ARBA" id="ARBA00022989"/>
    </source>
</evidence>
<dbReference type="PANTHER" id="PTHR43394">
    <property type="entry name" value="ATP-DEPENDENT PERMEASE MDL1, MITOCHONDRIAL"/>
    <property type="match status" value="1"/>
</dbReference>
<keyword evidence="3" id="KW-0813">Transport</keyword>
<feature type="domain" description="ABC transporter" evidence="12">
    <location>
        <begin position="364"/>
        <end position="600"/>
    </location>
</feature>
<evidence type="ECO:0000313" key="14">
    <source>
        <dbReference type="EMBL" id="KMZ73968.1"/>
    </source>
</evidence>
<dbReference type="PROSITE" id="PS00211">
    <property type="entry name" value="ABC_TRANSPORTER_1"/>
    <property type="match status" value="2"/>
</dbReference>
<dbReference type="FunFam" id="3.40.50.300:FF:000066">
    <property type="entry name" value="ABC transporter B family member 1"/>
    <property type="match status" value="2"/>
</dbReference>
<dbReference type="Gene3D" id="1.20.1560.10">
    <property type="entry name" value="ABC transporter type 1, transmembrane domain"/>
    <property type="match status" value="1"/>
</dbReference>
<comment type="caution">
    <text evidence="14">The sequence shown here is derived from an EMBL/GenBank/DDBJ whole genome shotgun (WGS) entry which is preliminary data.</text>
</comment>
<evidence type="ECO:0000256" key="1">
    <source>
        <dbReference type="ARBA" id="ARBA00004651"/>
    </source>
</evidence>
<dbReference type="InterPro" id="IPR036640">
    <property type="entry name" value="ABC1_TM_sf"/>
</dbReference>
<dbReference type="GO" id="GO:0140359">
    <property type="term" value="F:ABC-type transporter activity"/>
    <property type="evidence" value="ECO:0007669"/>
    <property type="project" value="InterPro"/>
</dbReference>
<dbReference type="SMART" id="SM00382">
    <property type="entry name" value="AAA"/>
    <property type="match status" value="2"/>
</dbReference>
<gene>
    <name evidence="14" type="ORF">ZOSMA_138G00050</name>
</gene>
<dbReference type="InterPro" id="IPR011527">
    <property type="entry name" value="ABC1_TM_dom"/>
</dbReference>
<dbReference type="Gene3D" id="3.40.50.300">
    <property type="entry name" value="P-loop containing nucleotide triphosphate hydrolases"/>
    <property type="match status" value="2"/>
</dbReference>
<dbReference type="InterPro" id="IPR017871">
    <property type="entry name" value="ABC_transporter-like_CS"/>
</dbReference>
<dbReference type="GO" id="GO:0016020">
    <property type="term" value="C:membrane"/>
    <property type="evidence" value="ECO:0000318"/>
    <property type="project" value="GO_Central"/>
</dbReference>
<dbReference type="SUPFAM" id="SSF52540">
    <property type="entry name" value="P-loop containing nucleoside triphosphate hydrolases"/>
    <property type="match status" value="2"/>
</dbReference>
<dbReference type="STRING" id="29655.A0A0K9PY15"/>
<feature type="transmembrane region" description="Helical" evidence="11">
    <location>
        <begin position="731"/>
        <end position="757"/>
    </location>
</feature>
<evidence type="ECO:0000256" key="6">
    <source>
        <dbReference type="ARBA" id="ARBA00022741"/>
    </source>
</evidence>
<evidence type="ECO:0000256" key="4">
    <source>
        <dbReference type="ARBA" id="ARBA00022692"/>
    </source>
</evidence>
<dbReference type="Proteomes" id="UP000036987">
    <property type="component" value="Unassembled WGS sequence"/>
</dbReference>
<keyword evidence="9 11" id="KW-0472">Membrane</keyword>
<dbReference type="AlphaFoldDB" id="A0A0K9PY15"/>
<sequence length="1260" mass="136976">MAKRGDGGSSPEVDGGEKEKHKVPFYKLFSFADKKDCALMVVGILGAVGNGLSLPLMSIIFGELIDSFGTNSVDTKNVVKEVSKVVLKFVYLGLGSGVAAFLQVSCWMVSGERQSARIRGLYLENILRQDITFFDTETSTGEVVGRMSRDTILIQDAIGEKVGKFIQLFTTFIGGFVVGFIKGWLLSLVMLSCLPPLVISGAVMAISISKLATSGQIAYTEAGTIVEQTIGSIRTVVSFNGEKKATKNYDKALSKAYITGRNEGLVGGLGMGTIFMIIFCSYALAIWYGSKLIIDKGYNGGTIINIIFAIMTGGMSLGQSSPCLNAFAAGQAAAYKMFQTIKRKPDINANDPKGLELQEIQGDVELKRVRFSYPTRPEVLIFDDFSLMIPSGTTTALVGESGSGKSTVISLVERFYDPQAGEVCIDGINLKKLKLGWIRKRIGLVSQEPILFTTTIKENILYGKDDSTDEEIKEAINMANAASFIDKMPNGIETMVGEHGTQLSGGQKQRIAIARAILKNPKVLLLDEATSALDTESEHIVQKALLRIMVHRTTIVVAHRLSTIQNADTIAVVQHGKIVEKGNHIELTKNVNGAYSQLIHLQKGNEEKHVEEDARVSNGNYSFDALNVNSHSIRRSISVSSSGRKESIQSLREGESSRDQILEQEDDFGETNIISLKRLAYLNKPETHVLIMGAIAAIIHGVLFPIFGLLLSIAIKMFYKPIDVLKKDSKFWALMFVVLGVASVLVIPIQFFLLGIAGSKLIKRVRSLSFDRIVHQEISWFDESKNSSGAIGARLSGDASSVRCLVGDYLGLTIQNISTITTGLVIAMVANWKLALIILVLIPLIGIQGYLQIKFLEGFSKDAKAMYEEASHVANDAVSSIRTVASFCAERKVIQMYERKCKAPATQGIRQGIISGAGFGFSFLILFFTYALTFYIGARFVEDGQGTFGEIFRVFFALIMAAIGISQSSAMGPDTTKAKSAVGSIFAILDRKSLIDSSIDDGKTLDQVEGNIEFRHVSFKYPCRPEIQIFKDFSLKIKSKKTMALVGESGSGKSTVIALLERFYDLNSGQILLDNEEIRTLKLAWLRQQMGLVSQEPALFNATISANIAYGKQSDQVSEEEIITASQAANAHGFIASLPNGYNTIVGERGIQLSGGQKQRIAIARAILKNPTILLLDEATSALDAESERIVQEALDSVRVSRTTIVIAHRLSTIKGADMIAVLKNGEIVEKGKHQDLIGIFNGAYASLVALHASSSSSST</sequence>
<keyword evidence="4 11" id="KW-0812">Transmembrane</keyword>
<dbReference type="InterPro" id="IPR027417">
    <property type="entry name" value="P-loop_NTPase"/>
</dbReference>
<feature type="transmembrane region" description="Helical" evidence="11">
    <location>
        <begin position="809"/>
        <end position="828"/>
    </location>
</feature>
<dbReference type="GO" id="GO:0005886">
    <property type="term" value="C:plasma membrane"/>
    <property type="evidence" value="ECO:0007669"/>
    <property type="project" value="UniProtKB-SubCell"/>
</dbReference>
<dbReference type="InterPro" id="IPR003439">
    <property type="entry name" value="ABC_transporter-like_ATP-bd"/>
</dbReference>
<dbReference type="GO" id="GO:0055085">
    <property type="term" value="P:transmembrane transport"/>
    <property type="evidence" value="ECO:0000318"/>
    <property type="project" value="GO_Central"/>
</dbReference>